<organism evidence="4 5">
    <name type="scientific">Labeo rohita</name>
    <name type="common">Indian major carp</name>
    <name type="synonym">Cyprinus rohita</name>
    <dbReference type="NCBI Taxonomy" id="84645"/>
    <lineage>
        <taxon>Eukaryota</taxon>
        <taxon>Metazoa</taxon>
        <taxon>Chordata</taxon>
        <taxon>Craniata</taxon>
        <taxon>Vertebrata</taxon>
        <taxon>Euteleostomi</taxon>
        <taxon>Actinopterygii</taxon>
        <taxon>Neopterygii</taxon>
        <taxon>Teleostei</taxon>
        <taxon>Ostariophysi</taxon>
        <taxon>Cypriniformes</taxon>
        <taxon>Cyprinidae</taxon>
        <taxon>Labeoninae</taxon>
        <taxon>Labeonini</taxon>
        <taxon>Labeo</taxon>
    </lineage>
</organism>
<evidence type="ECO:0000256" key="1">
    <source>
        <dbReference type="ARBA" id="ARBA00001968"/>
    </source>
</evidence>
<reference evidence="4 5" key="1">
    <citation type="submission" date="2022-01" db="EMBL/GenBank/DDBJ databases">
        <title>A high-quality chromosome-level genome assembly of rohu carp, Labeo rohita.</title>
        <authorList>
            <person name="Arick M.A. II"/>
            <person name="Hsu C.-Y."/>
            <person name="Magbanua Z."/>
            <person name="Pechanova O."/>
            <person name="Grover C."/>
            <person name="Miller E."/>
            <person name="Thrash A."/>
            <person name="Ezzel L."/>
            <person name="Alam S."/>
            <person name="Benzie J."/>
            <person name="Hamilton M."/>
            <person name="Karsi A."/>
            <person name="Lawrence M.L."/>
            <person name="Peterson D.G."/>
        </authorList>
    </citation>
    <scope>NUCLEOTIDE SEQUENCE [LARGE SCALE GENOMIC DNA]</scope>
    <source>
        <strain evidence="5">BAU-BD-2019</strain>
        <tissue evidence="4">Blood</tissue>
    </source>
</reference>
<accession>A0ABQ8L6S7</accession>
<protein>
    <submittedName>
        <fullName evidence="4">Isoleucine--tRNA ligase</fullName>
    </submittedName>
</protein>
<keyword evidence="4" id="KW-0436">Ligase</keyword>
<comment type="caution">
    <text evidence="4">The sequence shown here is derived from an EMBL/GenBank/DDBJ whole genome shotgun (WGS) entry which is preliminary data.</text>
</comment>
<evidence type="ECO:0000313" key="5">
    <source>
        <dbReference type="Proteomes" id="UP000830375"/>
    </source>
</evidence>
<comment type="cofactor">
    <cofactor evidence="1">
        <name>a divalent metal cation</name>
        <dbReference type="ChEBI" id="CHEBI:60240"/>
    </cofactor>
</comment>
<evidence type="ECO:0000259" key="3">
    <source>
        <dbReference type="Pfam" id="PF13359"/>
    </source>
</evidence>
<name>A0ABQ8L6S7_LABRO</name>
<dbReference type="Proteomes" id="UP000830375">
    <property type="component" value="Unassembled WGS sequence"/>
</dbReference>
<evidence type="ECO:0000256" key="2">
    <source>
        <dbReference type="ARBA" id="ARBA00022723"/>
    </source>
</evidence>
<sequence length="128" mass="14505">MATGDSFRTTAFSYHVGQTTVSGIVREVAIGIWTALGDEVYPVMMNLLRPYPGHHIPPERRVFNYCLSQARLVVECAFSIRCPRWQMYRQVITSSPEVPKVCGQAICVLQNFLHFEDIGKGEKMHTQS</sequence>
<dbReference type="Pfam" id="PF13359">
    <property type="entry name" value="DDE_Tnp_4"/>
    <property type="match status" value="1"/>
</dbReference>
<keyword evidence="2" id="KW-0479">Metal-binding</keyword>
<gene>
    <name evidence="4" type="ORF">H4Q32_026731</name>
</gene>
<dbReference type="InterPro" id="IPR027806">
    <property type="entry name" value="HARBI1_dom"/>
</dbReference>
<evidence type="ECO:0000313" key="4">
    <source>
        <dbReference type="EMBL" id="KAI2646449.1"/>
    </source>
</evidence>
<keyword evidence="5" id="KW-1185">Reference proteome</keyword>
<proteinExistence type="predicted"/>
<dbReference type="GO" id="GO:0016874">
    <property type="term" value="F:ligase activity"/>
    <property type="evidence" value="ECO:0007669"/>
    <property type="project" value="UniProtKB-KW"/>
</dbReference>
<feature type="domain" description="DDE Tnp4" evidence="3">
    <location>
        <begin position="34"/>
        <end position="111"/>
    </location>
</feature>
<dbReference type="EMBL" id="JACTAM010001313">
    <property type="protein sequence ID" value="KAI2646449.1"/>
    <property type="molecule type" value="Genomic_DNA"/>
</dbReference>